<dbReference type="EMBL" id="JACXVP010000002">
    <property type="protein sequence ID" value="KAG5624395.1"/>
    <property type="molecule type" value="Genomic_DNA"/>
</dbReference>
<name>A0A9J6AJ93_SOLCO</name>
<dbReference type="Proteomes" id="UP000824120">
    <property type="component" value="Chromosome 2"/>
</dbReference>
<sequence>MADLRCLIFTDIFKYCSESLTAILCLKVNKASHYDQGCWVIKLVNLRDKSRPLYLVHFRNLFLLKLLVGEVHLMR</sequence>
<comment type="caution">
    <text evidence="1">The sequence shown here is derived from an EMBL/GenBank/DDBJ whole genome shotgun (WGS) entry which is preliminary data.</text>
</comment>
<accession>A0A9J6AJ93</accession>
<reference evidence="1 2" key="1">
    <citation type="submission" date="2020-09" db="EMBL/GenBank/DDBJ databases">
        <title>De no assembly of potato wild relative species, Solanum commersonii.</title>
        <authorList>
            <person name="Cho K."/>
        </authorList>
    </citation>
    <scope>NUCLEOTIDE SEQUENCE [LARGE SCALE GENOMIC DNA]</scope>
    <source>
        <strain evidence="1">LZ3.2</strain>
        <tissue evidence="1">Leaf</tissue>
    </source>
</reference>
<evidence type="ECO:0000313" key="2">
    <source>
        <dbReference type="Proteomes" id="UP000824120"/>
    </source>
</evidence>
<evidence type="ECO:0000313" key="1">
    <source>
        <dbReference type="EMBL" id="KAG5624395.1"/>
    </source>
</evidence>
<proteinExistence type="predicted"/>
<keyword evidence="2" id="KW-1185">Reference proteome</keyword>
<dbReference type="AlphaFoldDB" id="A0A9J6AJ93"/>
<gene>
    <name evidence="1" type="ORF">H5410_009613</name>
</gene>
<organism evidence="1 2">
    <name type="scientific">Solanum commersonii</name>
    <name type="common">Commerson's wild potato</name>
    <name type="synonym">Commerson's nightshade</name>
    <dbReference type="NCBI Taxonomy" id="4109"/>
    <lineage>
        <taxon>Eukaryota</taxon>
        <taxon>Viridiplantae</taxon>
        <taxon>Streptophyta</taxon>
        <taxon>Embryophyta</taxon>
        <taxon>Tracheophyta</taxon>
        <taxon>Spermatophyta</taxon>
        <taxon>Magnoliopsida</taxon>
        <taxon>eudicotyledons</taxon>
        <taxon>Gunneridae</taxon>
        <taxon>Pentapetalae</taxon>
        <taxon>asterids</taxon>
        <taxon>lamiids</taxon>
        <taxon>Solanales</taxon>
        <taxon>Solanaceae</taxon>
        <taxon>Solanoideae</taxon>
        <taxon>Solaneae</taxon>
        <taxon>Solanum</taxon>
    </lineage>
</organism>
<protein>
    <submittedName>
        <fullName evidence="1">Uncharacterized protein</fullName>
    </submittedName>
</protein>